<feature type="active site" description="Charge relay system" evidence="5">
    <location>
        <position position="208"/>
    </location>
</feature>
<dbReference type="Pfam" id="PF00082">
    <property type="entry name" value="Peptidase_S8"/>
    <property type="match status" value="1"/>
</dbReference>
<keyword evidence="4 5" id="KW-0720">Serine protease</keyword>
<dbReference type="PROSITE" id="PS51892">
    <property type="entry name" value="SUBTILASE"/>
    <property type="match status" value="1"/>
</dbReference>
<dbReference type="CDD" id="cd07489">
    <property type="entry name" value="Peptidases_S8_5"/>
    <property type="match status" value="1"/>
</dbReference>
<keyword evidence="3 5" id="KW-0378">Hydrolase</keyword>
<evidence type="ECO:0000256" key="6">
    <source>
        <dbReference type="SAM" id="SignalP"/>
    </source>
</evidence>
<dbReference type="InterPro" id="IPR050131">
    <property type="entry name" value="Peptidase_S8_subtilisin-like"/>
</dbReference>
<dbReference type="InterPro" id="IPR034187">
    <property type="entry name" value="Peptidases_S8_5"/>
</dbReference>
<dbReference type="PANTHER" id="PTHR43806">
    <property type="entry name" value="PEPTIDASE S8"/>
    <property type="match status" value="1"/>
</dbReference>
<feature type="active site" description="Charge relay system" evidence="5">
    <location>
        <position position="386"/>
    </location>
</feature>
<evidence type="ECO:0000313" key="8">
    <source>
        <dbReference type="EMBL" id="KAG5957122.1"/>
    </source>
</evidence>
<reference evidence="8 9" key="1">
    <citation type="journal article" date="2020" name="bioRxiv">
        <title>Whole genome comparisons of ergot fungi reveals the divergence and evolution of species within the genus Claviceps are the result of varying mechanisms driving genome evolution and host range expansion.</title>
        <authorList>
            <person name="Wyka S.A."/>
            <person name="Mondo S.J."/>
            <person name="Liu M."/>
            <person name="Dettman J."/>
            <person name="Nalam V."/>
            <person name="Broders K.D."/>
        </authorList>
    </citation>
    <scope>NUCLEOTIDE SEQUENCE [LARGE SCALE GENOMIC DNA]</scope>
    <source>
        <strain evidence="8 9">LM583</strain>
    </source>
</reference>
<evidence type="ECO:0000313" key="9">
    <source>
        <dbReference type="Proteomes" id="UP000742024"/>
    </source>
</evidence>
<dbReference type="InterPro" id="IPR036852">
    <property type="entry name" value="Peptidase_S8/S53_dom_sf"/>
</dbReference>
<feature type="chain" id="PRO_5046652840" description="Peptidase S8/S53 domain-containing protein" evidence="6">
    <location>
        <begin position="19"/>
        <end position="762"/>
    </location>
</feature>
<evidence type="ECO:0000256" key="2">
    <source>
        <dbReference type="ARBA" id="ARBA00022670"/>
    </source>
</evidence>
<evidence type="ECO:0000259" key="7">
    <source>
        <dbReference type="Pfam" id="PF00082"/>
    </source>
</evidence>
<dbReference type="InterPro" id="IPR023827">
    <property type="entry name" value="Peptidase_S8_Asp-AS"/>
</dbReference>
<keyword evidence="9" id="KW-1185">Reference proteome</keyword>
<keyword evidence="2 5" id="KW-0645">Protease</keyword>
<dbReference type="PANTHER" id="PTHR43806:SF66">
    <property type="entry name" value="SERIN ENDOPEPTIDASE"/>
    <property type="match status" value="1"/>
</dbReference>
<dbReference type="SUPFAM" id="SSF52743">
    <property type="entry name" value="Subtilisin-like"/>
    <property type="match status" value="1"/>
</dbReference>
<dbReference type="PROSITE" id="PS00136">
    <property type="entry name" value="SUBTILASE_ASP"/>
    <property type="match status" value="1"/>
</dbReference>
<protein>
    <recommendedName>
        <fullName evidence="7">Peptidase S8/S53 domain-containing protein</fullName>
    </recommendedName>
</protein>
<comment type="caution">
    <text evidence="8">The sequence shown here is derived from an EMBL/GenBank/DDBJ whole genome shotgun (WGS) entry which is preliminary data.</text>
</comment>
<dbReference type="Proteomes" id="UP000742024">
    <property type="component" value="Unassembled WGS sequence"/>
</dbReference>
<dbReference type="PRINTS" id="PR00723">
    <property type="entry name" value="SUBTILISIN"/>
</dbReference>
<feature type="active site" description="Charge relay system" evidence="5">
    <location>
        <position position="155"/>
    </location>
</feature>
<sequence>MARWNGTFLLLLILAVQAFTGTHLPVNYYTATNLMVGNGITHKYIIEITEGSSVEFITQALEYLREGTHEEIECGDIFTGAVIETSTENVDSLQQMPGVTNVWPVQSFSIPRSFSFDRPRINDEGRNFSVHQWTGVNRLHELGIKGKGTKIAIVDTGVDYSHEALGGCFGRGCKVTGGYDLVGPTWDSLSAKVHPKQPDGDPMDFKGHGTHVAGIIAGKNKWFSGVAPEAELLIYKVFSDEPGPSDTTEDVLIQAFCDAYSAGADVISASVNRPNGFVDSPWALVASRIAEKGVFVSIAAGNEGENGPFYSGVASNGRHVVSVAAINTTGDPKLHKAGPESRPVAAYFTSWGPTNELTLKPDIGAPGYDVLSTYLDHGFQTDSGSSMAAPYIAGVAALYISEHGGRELHGSNFAKDLANRIIASGQNVAWSTGDINFNESAPPFQVGTGIVDARKVLLYKTHLSFEPISLLDTETFVPDWNITVMNGANRTTHYTFHHEPLPGVEIYDGAGAIKQLSKLRPRNNISAIVSLPSGSSIKSGSKKVFSIKFQLPRHVDDDMLPLYGGKLHIKGDNGEDLCIPYGGAAYDTEKAFDTMFDGKPMIEGWNQGANWSFDPTRQPNDFADLSLRLSYPCIFEPGWTELEWQYPLTIGEGGYVGSATTVRDSDKYSWFDNSLVDINDTISFPLMRVSRGNGRFWWFGKLSNGTKIAPGNYSMRIAALRPYGEPRISDHWDIMDLDGHDIQISPGNKTNTTVALTKSKAN</sequence>
<evidence type="ECO:0000256" key="3">
    <source>
        <dbReference type="ARBA" id="ARBA00022801"/>
    </source>
</evidence>
<proteinExistence type="inferred from homology"/>
<gene>
    <name evidence="8" type="ORF">E4U57_002030</name>
</gene>
<evidence type="ECO:0000256" key="4">
    <source>
        <dbReference type="ARBA" id="ARBA00022825"/>
    </source>
</evidence>
<evidence type="ECO:0000256" key="5">
    <source>
        <dbReference type="PROSITE-ProRule" id="PRU01240"/>
    </source>
</evidence>
<feature type="domain" description="Peptidase S8/S53" evidence="7">
    <location>
        <begin position="146"/>
        <end position="404"/>
    </location>
</feature>
<dbReference type="EMBL" id="SRPR01000180">
    <property type="protein sequence ID" value="KAG5957122.1"/>
    <property type="molecule type" value="Genomic_DNA"/>
</dbReference>
<name>A0ABQ7P9N5_9HYPO</name>
<dbReference type="InterPro" id="IPR015500">
    <property type="entry name" value="Peptidase_S8_subtilisin-rel"/>
</dbReference>
<dbReference type="Gene3D" id="3.40.50.200">
    <property type="entry name" value="Peptidase S8/S53 domain"/>
    <property type="match status" value="1"/>
</dbReference>
<dbReference type="InterPro" id="IPR000209">
    <property type="entry name" value="Peptidase_S8/S53_dom"/>
</dbReference>
<dbReference type="PROSITE" id="PS00137">
    <property type="entry name" value="SUBTILASE_HIS"/>
    <property type="match status" value="1"/>
</dbReference>
<feature type="signal peptide" evidence="6">
    <location>
        <begin position="1"/>
        <end position="18"/>
    </location>
</feature>
<accession>A0ABQ7P9N5</accession>
<keyword evidence="6" id="KW-0732">Signal</keyword>
<dbReference type="InterPro" id="IPR022398">
    <property type="entry name" value="Peptidase_S8_His-AS"/>
</dbReference>
<organism evidence="8 9">
    <name type="scientific">Claviceps arundinis</name>
    <dbReference type="NCBI Taxonomy" id="1623583"/>
    <lineage>
        <taxon>Eukaryota</taxon>
        <taxon>Fungi</taxon>
        <taxon>Dikarya</taxon>
        <taxon>Ascomycota</taxon>
        <taxon>Pezizomycotina</taxon>
        <taxon>Sordariomycetes</taxon>
        <taxon>Hypocreomycetidae</taxon>
        <taxon>Hypocreales</taxon>
        <taxon>Clavicipitaceae</taxon>
        <taxon>Claviceps</taxon>
    </lineage>
</organism>
<comment type="similarity">
    <text evidence="1 5">Belongs to the peptidase S8 family.</text>
</comment>
<evidence type="ECO:0000256" key="1">
    <source>
        <dbReference type="ARBA" id="ARBA00011073"/>
    </source>
</evidence>